<accession>A0A150QTM3</accession>
<dbReference type="Gene3D" id="3.40.640.10">
    <property type="entry name" value="Type I PLP-dependent aspartate aminotransferase-like (Major domain)"/>
    <property type="match status" value="1"/>
</dbReference>
<protein>
    <submittedName>
        <fullName evidence="8">2-aminoethylphosphonate--pyruvate aminotransferase</fullName>
    </submittedName>
</protein>
<dbReference type="SUPFAM" id="SSF53383">
    <property type="entry name" value="PLP-dependent transferases"/>
    <property type="match status" value="1"/>
</dbReference>
<comment type="cofactor">
    <cofactor evidence="1 6">
        <name>pyridoxal 5'-phosphate</name>
        <dbReference type="ChEBI" id="CHEBI:597326"/>
    </cofactor>
</comment>
<dbReference type="InterPro" id="IPR015424">
    <property type="entry name" value="PyrdxlP-dep_Trfase"/>
</dbReference>
<evidence type="ECO:0000256" key="3">
    <source>
        <dbReference type="ARBA" id="ARBA00022679"/>
    </source>
</evidence>
<feature type="modified residue" description="N6-(pyridoxal phosphate)lysine" evidence="6">
    <location>
        <position position="198"/>
    </location>
</feature>
<dbReference type="Proteomes" id="UP000075635">
    <property type="component" value="Unassembled WGS sequence"/>
</dbReference>
<dbReference type="EMBL" id="JEMB01003556">
    <property type="protein sequence ID" value="KYF70908.1"/>
    <property type="molecule type" value="Genomic_DNA"/>
</dbReference>
<dbReference type="InterPro" id="IPR015422">
    <property type="entry name" value="PyrdxlP-dep_Trfase_small"/>
</dbReference>
<dbReference type="InterPro" id="IPR015421">
    <property type="entry name" value="PyrdxlP-dep_Trfase_major"/>
</dbReference>
<dbReference type="Gene3D" id="3.90.1150.10">
    <property type="entry name" value="Aspartate Aminotransferase, domain 1"/>
    <property type="match status" value="1"/>
</dbReference>
<dbReference type="Pfam" id="PF00266">
    <property type="entry name" value="Aminotran_5"/>
    <property type="match status" value="1"/>
</dbReference>
<dbReference type="PANTHER" id="PTHR42778">
    <property type="entry name" value="2-AMINOETHYLPHOSPHONATE--PYRUVATE TRANSAMINASE"/>
    <property type="match status" value="1"/>
</dbReference>
<name>A0A150QTM3_SORCE</name>
<evidence type="ECO:0000313" key="8">
    <source>
        <dbReference type="EMBL" id="KYF70908.1"/>
    </source>
</evidence>
<evidence type="ECO:0000256" key="2">
    <source>
        <dbReference type="ARBA" id="ARBA00022576"/>
    </source>
</evidence>
<dbReference type="PANTHER" id="PTHR42778:SF1">
    <property type="entry name" value="2-AMINOETHYLPHOSPHONATE--PYRUVATE TRANSAMINASE"/>
    <property type="match status" value="1"/>
</dbReference>
<evidence type="ECO:0000256" key="5">
    <source>
        <dbReference type="PIRSR" id="PIRSR000524-1"/>
    </source>
</evidence>
<sequence>MVASATPRVVSLTPAVFHLPEAVNQVSRTYGESPIVPRGPRLRPLLDRARHGIVEALGAPGYEAILLTGSGSTSMAAVLGSCLRRDERLLVIRNGAYGDRIFEYAGTLGQPVVDMCLPYGERPDLARIEAILAADEADAVAIVHGGTSTCTLNPVSEVGALARKYGKKLLVDGISALFVEPMALEGSGIAAVMGSCNKGLHSHPNLTVALVRKDLLTEMERIPARVPSLELYKIWRAQQGGAHPYTIDPMSLCQVIAALDHLAATGGVAGRHAVYQARCAILRPGYERLGLTIARWENMPLQSIGTALHLPAGRTYDEMASRLASEPVDGHVFEIYAAQGKLSSQLFRIFHMGEYPLEVYEIFLRALARVV</sequence>
<dbReference type="InterPro" id="IPR000192">
    <property type="entry name" value="Aminotrans_V_dom"/>
</dbReference>
<evidence type="ECO:0000259" key="7">
    <source>
        <dbReference type="Pfam" id="PF00266"/>
    </source>
</evidence>
<keyword evidence="4 6" id="KW-0663">Pyridoxal phosphate</keyword>
<gene>
    <name evidence="8" type="ORF">BE17_32865</name>
</gene>
<dbReference type="GO" id="GO:0008483">
    <property type="term" value="F:transaminase activity"/>
    <property type="evidence" value="ECO:0007669"/>
    <property type="project" value="UniProtKB-KW"/>
</dbReference>
<feature type="binding site" evidence="5">
    <location>
        <position position="348"/>
    </location>
    <ligand>
        <name>substrate</name>
    </ligand>
</feature>
<evidence type="ECO:0000256" key="4">
    <source>
        <dbReference type="ARBA" id="ARBA00022898"/>
    </source>
</evidence>
<comment type="caution">
    <text evidence="8">The sequence shown here is derived from an EMBL/GenBank/DDBJ whole genome shotgun (WGS) entry which is preliminary data.</text>
</comment>
<keyword evidence="2 8" id="KW-0032">Aminotransferase</keyword>
<dbReference type="PIRSF" id="PIRSF000524">
    <property type="entry name" value="SPT"/>
    <property type="match status" value="1"/>
</dbReference>
<evidence type="ECO:0000313" key="9">
    <source>
        <dbReference type="Proteomes" id="UP000075635"/>
    </source>
</evidence>
<dbReference type="InterPro" id="IPR024169">
    <property type="entry name" value="SP_NH2Trfase/AEP_transaminase"/>
</dbReference>
<evidence type="ECO:0000256" key="1">
    <source>
        <dbReference type="ARBA" id="ARBA00001933"/>
    </source>
</evidence>
<dbReference type="AlphaFoldDB" id="A0A150QTM3"/>
<feature type="domain" description="Aminotransferase class V" evidence="7">
    <location>
        <begin position="45"/>
        <end position="221"/>
    </location>
</feature>
<keyword evidence="3 8" id="KW-0808">Transferase</keyword>
<evidence type="ECO:0000256" key="6">
    <source>
        <dbReference type="PIRSR" id="PIRSR000524-50"/>
    </source>
</evidence>
<proteinExistence type="predicted"/>
<keyword evidence="8" id="KW-0670">Pyruvate</keyword>
<reference evidence="8 9" key="1">
    <citation type="submission" date="2014-02" db="EMBL/GenBank/DDBJ databases">
        <title>The small core and large imbalanced accessory genome model reveals a collaborative survival strategy of Sorangium cellulosum strains in nature.</title>
        <authorList>
            <person name="Han K."/>
            <person name="Peng R."/>
            <person name="Blom J."/>
            <person name="Li Y.-Z."/>
        </authorList>
    </citation>
    <scope>NUCLEOTIDE SEQUENCE [LARGE SCALE GENOMIC DNA]</scope>
    <source>
        <strain evidence="8 9">So0011-07</strain>
    </source>
</reference>
<organism evidence="8 9">
    <name type="scientific">Sorangium cellulosum</name>
    <name type="common">Polyangium cellulosum</name>
    <dbReference type="NCBI Taxonomy" id="56"/>
    <lineage>
        <taxon>Bacteria</taxon>
        <taxon>Pseudomonadati</taxon>
        <taxon>Myxococcota</taxon>
        <taxon>Polyangia</taxon>
        <taxon>Polyangiales</taxon>
        <taxon>Polyangiaceae</taxon>
        <taxon>Sorangium</taxon>
    </lineage>
</organism>